<dbReference type="CDD" id="cd06259">
    <property type="entry name" value="YdcF-like"/>
    <property type="match status" value="1"/>
</dbReference>
<sequence length="238" mass="26207">MAAKRLPISLGVLSLIPAVFVMNAARVLWHSRCRSHAPEVDAVIVPGTAQYDGVPGRYFAARLDHAAQRGLDNPQLEIWVIGGQLPGDRFSEAEAGVEHIRRSGVPLTRLRPCPHGFNTLGSYQHLVAEHPDLKEQKLAVITDPHHSLRACLLARECGLKVVADPTPYCPSTFPNKSWFRTLIHEIGGMVVVDCARVFGRSTARVCEDALRRLDGWLRPSHKTRHAQLKATGNSRGQG</sequence>
<gene>
    <name evidence="2" type="ORF">GP475_08265</name>
</gene>
<dbReference type="KEGG" id="cpoy:GP475_08265"/>
<dbReference type="AlphaFoldDB" id="A0A7H0SQ08"/>
<dbReference type="Proteomes" id="UP000516320">
    <property type="component" value="Chromosome"/>
</dbReference>
<reference evidence="2 3" key="1">
    <citation type="submission" date="2019-12" db="EMBL/GenBank/DDBJ databases">
        <title>Corynebacterium sp. nov., isolated from feces of the Anser Albifrons in China.</title>
        <authorList>
            <person name="Liu Q."/>
        </authorList>
    </citation>
    <scope>NUCLEOTIDE SEQUENCE [LARGE SCALE GENOMIC DNA]</scope>
    <source>
        <strain evidence="2 3">4H37-19</strain>
    </source>
</reference>
<evidence type="ECO:0000313" key="2">
    <source>
        <dbReference type="EMBL" id="QNQ90633.1"/>
    </source>
</evidence>
<name>A0A7H0SQ08_9CORY</name>
<accession>A0A7H0SQ08</accession>
<evidence type="ECO:0000313" key="3">
    <source>
        <dbReference type="Proteomes" id="UP000516320"/>
    </source>
</evidence>
<protein>
    <submittedName>
        <fullName evidence="2">YdcF family protein</fullName>
    </submittedName>
</protein>
<feature type="domain" description="DUF218" evidence="1">
    <location>
        <begin position="41"/>
        <end position="187"/>
    </location>
</feature>
<dbReference type="Pfam" id="PF02698">
    <property type="entry name" value="DUF218"/>
    <property type="match status" value="1"/>
</dbReference>
<dbReference type="InterPro" id="IPR003848">
    <property type="entry name" value="DUF218"/>
</dbReference>
<organism evidence="2 3">
    <name type="scientific">Corynebacterium poyangense</name>
    <dbReference type="NCBI Taxonomy" id="2684405"/>
    <lineage>
        <taxon>Bacteria</taxon>
        <taxon>Bacillati</taxon>
        <taxon>Actinomycetota</taxon>
        <taxon>Actinomycetes</taxon>
        <taxon>Mycobacteriales</taxon>
        <taxon>Corynebacteriaceae</taxon>
        <taxon>Corynebacterium</taxon>
    </lineage>
</organism>
<evidence type="ECO:0000259" key="1">
    <source>
        <dbReference type="Pfam" id="PF02698"/>
    </source>
</evidence>
<dbReference type="EMBL" id="CP046884">
    <property type="protein sequence ID" value="QNQ90633.1"/>
    <property type="molecule type" value="Genomic_DNA"/>
</dbReference>
<dbReference type="RefSeq" id="WP_187973945.1">
    <property type="nucleotide sequence ID" value="NZ_CP046884.1"/>
</dbReference>
<proteinExistence type="predicted"/>
<keyword evidence="3" id="KW-1185">Reference proteome</keyword>